<name>A0ABV9U641_9ACTN</name>
<feature type="compositionally biased region" description="Basic and acidic residues" evidence="1">
    <location>
        <begin position="1"/>
        <end position="10"/>
    </location>
</feature>
<dbReference type="InterPro" id="IPR013324">
    <property type="entry name" value="RNA_pol_sigma_r3/r4-like"/>
</dbReference>
<evidence type="ECO:0000259" key="2">
    <source>
        <dbReference type="Pfam" id="PF04545"/>
    </source>
</evidence>
<feature type="domain" description="RNA polymerase sigma-70 region 4" evidence="2">
    <location>
        <begin position="26"/>
        <end position="73"/>
    </location>
</feature>
<dbReference type="Pfam" id="PF04545">
    <property type="entry name" value="Sigma70_r4"/>
    <property type="match status" value="1"/>
</dbReference>
<gene>
    <name evidence="3" type="ORF">ACFPCY_32045</name>
</gene>
<dbReference type="InterPro" id="IPR007630">
    <property type="entry name" value="RNA_pol_sigma70_r4"/>
</dbReference>
<reference evidence="4" key="1">
    <citation type="journal article" date="2019" name="Int. J. Syst. Evol. Microbiol.">
        <title>The Global Catalogue of Microorganisms (GCM) 10K type strain sequencing project: providing services to taxonomists for standard genome sequencing and annotation.</title>
        <authorList>
            <consortium name="The Broad Institute Genomics Platform"/>
            <consortium name="The Broad Institute Genome Sequencing Center for Infectious Disease"/>
            <person name="Wu L."/>
            <person name="Ma J."/>
        </authorList>
    </citation>
    <scope>NUCLEOTIDE SEQUENCE [LARGE SCALE GENOMIC DNA]</scope>
    <source>
        <strain evidence="4">KLKA75</strain>
    </source>
</reference>
<dbReference type="Proteomes" id="UP001595872">
    <property type="component" value="Unassembled WGS sequence"/>
</dbReference>
<feature type="region of interest" description="Disordered" evidence="1">
    <location>
        <begin position="1"/>
        <end position="20"/>
    </location>
</feature>
<dbReference type="RefSeq" id="WP_378261415.1">
    <property type="nucleotide sequence ID" value="NZ_JBHSIT010000010.1"/>
</dbReference>
<dbReference type="InterPro" id="IPR036388">
    <property type="entry name" value="WH-like_DNA-bd_sf"/>
</dbReference>
<protein>
    <submittedName>
        <fullName evidence="3">Sigma factor-like helix-turn-helix DNA-binding protein</fullName>
    </submittedName>
</protein>
<dbReference type="EMBL" id="JBHSIT010000010">
    <property type="protein sequence ID" value="MFC4911975.1"/>
    <property type="molecule type" value="Genomic_DNA"/>
</dbReference>
<proteinExistence type="predicted"/>
<organism evidence="3 4">
    <name type="scientific">Actinomadura gamaensis</name>
    <dbReference type="NCBI Taxonomy" id="1763541"/>
    <lineage>
        <taxon>Bacteria</taxon>
        <taxon>Bacillati</taxon>
        <taxon>Actinomycetota</taxon>
        <taxon>Actinomycetes</taxon>
        <taxon>Streptosporangiales</taxon>
        <taxon>Thermomonosporaceae</taxon>
        <taxon>Actinomadura</taxon>
    </lineage>
</organism>
<evidence type="ECO:0000313" key="3">
    <source>
        <dbReference type="EMBL" id="MFC4911975.1"/>
    </source>
</evidence>
<accession>A0ABV9U641</accession>
<sequence length="79" mass="8491">MAVRCGEHPDASPSGGGRRPAAVARAFRSLPVAHREILTETYVRRRTVDQAAAVLGLPVEVVKLRVYRALRALADTLAG</sequence>
<comment type="caution">
    <text evidence="3">The sequence shown here is derived from an EMBL/GenBank/DDBJ whole genome shotgun (WGS) entry which is preliminary data.</text>
</comment>
<dbReference type="SUPFAM" id="SSF88659">
    <property type="entry name" value="Sigma3 and sigma4 domains of RNA polymerase sigma factors"/>
    <property type="match status" value="1"/>
</dbReference>
<dbReference type="Gene3D" id="1.10.10.10">
    <property type="entry name" value="Winged helix-like DNA-binding domain superfamily/Winged helix DNA-binding domain"/>
    <property type="match status" value="1"/>
</dbReference>
<evidence type="ECO:0000313" key="4">
    <source>
        <dbReference type="Proteomes" id="UP001595872"/>
    </source>
</evidence>
<evidence type="ECO:0000256" key="1">
    <source>
        <dbReference type="SAM" id="MobiDB-lite"/>
    </source>
</evidence>
<keyword evidence="4" id="KW-1185">Reference proteome</keyword>